<evidence type="ECO:0000313" key="4">
    <source>
        <dbReference type="Proteomes" id="UP000619265"/>
    </source>
</evidence>
<comment type="caution">
    <text evidence="3">The sequence shown here is derived from an EMBL/GenBank/DDBJ whole genome shotgun (WGS) entry which is preliminary data.</text>
</comment>
<dbReference type="EMBL" id="LIHL02000010">
    <property type="protein sequence ID" value="KAF5458429.1"/>
    <property type="molecule type" value="Genomic_DNA"/>
</dbReference>
<name>A0A833UU96_JUGRE</name>
<feature type="region of interest" description="Disordered" evidence="1">
    <location>
        <begin position="1"/>
        <end position="23"/>
    </location>
</feature>
<reference evidence="3" key="1">
    <citation type="submission" date="2015-10" db="EMBL/GenBank/DDBJ databases">
        <authorList>
            <person name="Martinez-Garcia P.J."/>
            <person name="Crepeau M.W."/>
            <person name="Puiu D."/>
            <person name="Gonzalez-Ibeas D."/>
            <person name="Whalen J."/>
            <person name="Stevens K."/>
            <person name="Paul R."/>
            <person name="Butterfield T."/>
            <person name="Britton M."/>
            <person name="Reagan R."/>
            <person name="Chakraborty S."/>
            <person name="Walawage S.L."/>
            <person name="Vasquez-Gross H.A."/>
            <person name="Cardeno C."/>
            <person name="Famula R."/>
            <person name="Pratt K."/>
            <person name="Kuruganti S."/>
            <person name="Aradhya M.K."/>
            <person name="Leslie C.A."/>
            <person name="Dandekar A.M."/>
            <person name="Salzberg S.L."/>
            <person name="Wegrzyn J.L."/>
            <person name="Langley C.H."/>
            <person name="Neale D.B."/>
        </authorList>
    </citation>
    <scope>NUCLEOTIDE SEQUENCE</scope>
    <source>
        <tissue evidence="3">Leaves</tissue>
    </source>
</reference>
<dbReference type="Gramene" id="Jr10_14920_p1">
    <property type="protein sequence ID" value="cds.Jr10_14920_p1"/>
    <property type="gene ID" value="Jr10_14920"/>
</dbReference>
<dbReference type="GO" id="GO:0003824">
    <property type="term" value="F:catalytic activity"/>
    <property type="evidence" value="ECO:0007669"/>
    <property type="project" value="InterPro"/>
</dbReference>
<feature type="domain" description="Endonuclease/exonuclease/phosphatase" evidence="2">
    <location>
        <begin position="32"/>
        <end position="146"/>
    </location>
</feature>
<dbReference type="InterPro" id="IPR036691">
    <property type="entry name" value="Endo/exonu/phosph_ase_sf"/>
</dbReference>
<gene>
    <name evidence="3" type="ORF">F2P56_022456</name>
</gene>
<dbReference type="InterPro" id="IPR005135">
    <property type="entry name" value="Endo/exonuclease/phosphatase"/>
</dbReference>
<protein>
    <recommendedName>
        <fullName evidence="2">Endonuclease/exonuclease/phosphatase domain-containing protein</fullName>
    </recommendedName>
</protein>
<dbReference type="PANTHER" id="PTHR33710">
    <property type="entry name" value="BNAC02G09200D PROTEIN"/>
    <property type="match status" value="1"/>
</dbReference>
<dbReference type="Proteomes" id="UP000619265">
    <property type="component" value="Unassembled WGS sequence"/>
</dbReference>
<dbReference type="Gene3D" id="3.60.10.10">
    <property type="entry name" value="Endonuclease/exonuclease/phosphatase"/>
    <property type="match status" value="1"/>
</dbReference>
<evidence type="ECO:0000313" key="3">
    <source>
        <dbReference type="EMBL" id="KAF5458429.1"/>
    </source>
</evidence>
<proteinExistence type="predicted"/>
<dbReference type="AlphaFoldDB" id="A0A833UU96"/>
<organism evidence="3 4">
    <name type="scientific">Juglans regia</name>
    <name type="common">English walnut</name>
    <dbReference type="NCBI Taxonomy" id="51240"/>
    <lineage>
        <taxon>Eukaryota</taxon>
        <taxon>Viridiplantae</taxon>
        <taxon>Streptophyta</taxon>
        <taxon>Embryophyta</taxon>
        <taxon>Tracheophyta</taxon>
        <taxon>Spermatophyta</taxon>
        <taxon>Magnoliopsida</taxon>
        <taxon>eudicotyledons</taxon>
        <taxon>Gunneridae</taxon>
        <taxon>Pentapetalae</taxon>
        <taxon>rosids</taxon>
        <taxon>fabids</taxon>
        <taxon>Fagales</taxon>
        <taxon>Juglandaceae</taxon>
        <taxon>Juglans</taxon>
    </lineage>
</organism>
<evidence type="ECO:0000259" key="2">
    <source>
        <dbReference type="Pfam" id="PF03372"/>
    </source>
</evidence>
<reference evidence="3" key="2">
    <citation type="submission" date="2020-03" db="EMBL/GenBank/DDBJ databases">
        <title>Walnut 2.0.</title>
        <authorList>
            <person name="Marrano A."/>
            <person name="Britton M."/>
            <person name="Zimin A.V."/>
            <person name="Zaini P.A."/>
            <person name="Workman R."/>
            <person name="Puiu D."/>
            <person name="Bianco L."/>
            <person name="Allen B.J."/>
            <person name="Troggio M."/>
            <person name="Leslie C.A."/>
            <person name="Timp W."/>
            <person name="Dendekar A."/>
            <person name="Salzberg S.L."/>
            <person name="Neale D.B."/>
        </authorList>
    </citation>
    <scope>NUCLEOTIDE SEQUENCE</scope>
    <source>
        <tissue evidence="3">Leaves</tissue>
    </source>
</reference>
<dbReference type="PANTHER" id="PTHR33710:SF77">
    <property type="entry name" value="DNASE I-LIKE SUPERFAMILY PROTEIN"/>
    <property type="match status" value="1"/>
</dbReference>
<dbReference type="SUPFAM" id="SSF56219">
    <property type="entry name" value="DNase I-like"/>
    <property type="match status" value="1"/>
</dbReference>
<accession>A0A833UU96</accession>
<dbReference type="Pfam" id="PF03372">
    <property type="entry name" value="Exo_endo_phos"/>
    <property type="match status" value="1"/>
</dbReference>
<sequence length="179" mass="20244">MAKGAVQASKKAKHGASPVDNSDRAKVVEAVEMRAGGHWIRTGFYGNPITSTRHESWQLLQALTSTGTTGWLCVGDFNEILRYDEKWGGPLRPYNQMEDFREVVDRCGLNDMGFYGRKFTWSNGRHGKAFTKRLDRAFCNNAWANLLADSRVYTLPALNSDHSPLWIVMDLVHSCSLRY</sequence>
<evidence type="ECO:0000256" key="1">
    <source>
        <dbReference type="SAM" id="MobiDB-lite"/>
    </source>
</evidence>